<evidence type="ECO:0008006" key="3">
    <source>
        <dbReference type="Google" id="ProtNLM"/>
    </source>
</evidence>
<evidence type="ECO:0000313" key="1">
    <source>
        <dbReference type="EMBL" id="MEE2031082.1"/>
    </source>
</evidence>
<sequence>MLIAAAFVPSPPLLVPELNGLAAAETDELRSAVLDVGSELAEAAEWTVIGVDRAAAVIPATAVGTFRGFGVDTVVSLGPGSSGEPDPALPLAALVAAWVRERTAPRTRAEVQVLPPAAERAGCVALGAQLRARLDDGPVPRALLIVADGAATLTEKAPGAYDPRSEAVESALGAALAAGDPQSLDALDPVLCSKIGLDGRAAWQVLAAAFGKAPSSATVTYAAAPYGVGYHVGLWRP</sequence>
<proteinExistence type="predicted"/>
<name>A0ABU7JM25_9NOCA</name>
<dbReference type="Gene3D" id="3.40.830.10">
    <property type="entry name" value="LigB-like"/>
    <property type="match status" value="1"/>
</dbReference>
<dbReference type="Proteomes" id="UP001331936">
    <property type="component" value="Unassembled WGS sequence"/>
</dbReference>
<dbReference type="SUPFAM" id="SSF53213">
    <property type="entry name" value="LigB-like"/>
    <property type="match status" value="1"/>
</dbReference>
<accession>A0ABU7JM25</accession>
<reference evidence="1 2" key="1">
    <citation type="submission" date="2023-08" db="EMBL/GenBank/DDBJ databases">
        <authorList>
            <person name="Girao M."/>
            <person name="Carvalho M.F."/>
        </authorList>
    </citation>
    <scope>NUCLEOTIDE SEQUENCE [LARGE SCALE GENOMIC DNA]</scope>
    <source>
        <strain evidence="1 2">CC-R104</strain>
    </source>
</reference>
<dbReference type="RefSeq" id="WP_330150514.1">
    <property type="nucleotide sequence ID" value="NZ_JAUZMZ010000008.1"/>
</dbReference>
<keyword evidence="2" id="KW-1185">Reference proteome</keyword>
<protein>
    <recommendedName>
        <fullName evidence="3">Aromatic ring-opening dioxygenase LigB</fullName>
    </recommendedName>
</protein>
<dbReference type="EMBL" id="JAUZMZ010000008">
    <property type="protein sequence ID" value="MEE2031082.1"/>
    <property type="molecule type" value="Genomic_DNA"/>
</dbReference>
<comment type="caution">
    <text evidence="1">The sequence shown here is derived from an EMBL/GenBank/DDBJ whole genome shotgun (WGS) entry which is preliminary data.</text>
</comment>
<evidence type="ECO:0000313" key="2">
    <source>
        <dbReference type="Proteomes" id="UP001331936"/>
    </source>
</evidence>
<organism evidence="1 2">
    <name type="scientific">Rhodococcus chondri</name>
    <dbReference type="NCBI Taxonomy" id="3065941"/>
    <lineage>
        <taxon>Bacteria</taxon>
        <taxon>Bacillati</taxon>
        <taxon>Actinomycetota</taxon>
        <taxon>Actinomycetes</taxon>
        <taxon>Mycobacteriales</taxon>
        <taxon>Nocardiaceae</taxon>
        <taxon>Rhodococcus</taxon>
    </lineage>
</organism>
<gene>
    <name evidence="1" type="ORF">Q8814_02945</name>
</gene>